<name>A0A494WDQ6_9SPHN</name>
<dbReference type="RefSeq" id="WP_126516838.1">
    <property type="nucleotide sequence ID" value="NZ_AP018664.1"/>
</dbReference>
<evidence type="ECO:0000313" key="1">
    <source>
        <dbReference type="EMBL" id="BBD98862.1"/>
    </source>
</evidence>
<sequence>MIATAAAPDDGLPVSARAGHLTHQSSLRETVFRHRLLGELGIELLSRGIDFSYLYSDADRDGYDMVVEVGALMRHIQLKSSVAGGSTREVPVNVRLAAKPSGCVIWTPFDPAMRCFTEYRWFGAAPGEPLPDLGTRAVRHSRASADGVKAIRPGLRSLPLSRFSRLPDVAALVDHLVGEVRA</sequence>
<accession>A0A494WDQ6</accession>
<proteinExistence type="predicted"/>
<keyword evidence="2" id="KW-1185">Reference proteome</keyword>
<dbReference type="Proteomes" id="UP000279959">
    <property type="component" value="Chromosome"/>
</dbReference>
<evidence type="ECO:0008006" key="3">
    <source>
        <dbReference type="Google" id="ProtNLM"/>
    </source>
</evidence>
<dbReference type="AlphaFoldDB" id="A0A494WDQ6"/>
<gene>
    <name evidence="1" type="ORF">SAMIE_1023630</name>
</gene>
<evidence type="ECO:0000313" key="2">
    <source>
        <dbReference type="Proteomes" id="UP000279959"/>
    </source>
</evidence>
<dbReference type="EMBL" id="AP018664">
    <property type="protein sequence ID" value="BBD98862.1"/>
    <property type="molecule type" value="Genomic_DNA"/>
</dbReference>
<protein>
    <recommendedName>
        <fullName evidence="3">DUF4365 domain-containing protein</fullName>
    </recommendedName>
</protein>
<dbReference type="KEGG" id="sami:SAMIE_1023630"/>
<reference evidence="1 2" key="1">
    <citation type="submission" date="2018-05" db="EMBL/GenBank/DDBJ databases">
        <title>Complete Genome Sequence of the Nonylphenol-Degrading Bacterium Sphingobium amiense DSM 16289T.</title>
        <authorList>
            <person name="Ootsuka M."/>
            <person name="Nishizawa T."/>
            <person name="Ohta H."/>
        </authorList>
    </citation>
    <scope>NUCLEOTIDE SEQUENCE [LARGE SCALE GENOMIC DNA]</scope>
    <source>
        <strain evidence="1 2">DSM 16289</strain>
    </source>
</reference>
<organism evidence="1 2">
    <name type="scientific">Sphingobium amiense</name>
    <dbReference type="NCBI Taxonomy" id="135719"/>
    <lineage>
        <taxon>Bacteria</taxon>
        <taxon>Pseudomonadati</taxon>
        <taxon>Pseudomonadota</taxon>
        <taxon>Alphaproteobacteria</taxon>
        <taxon>Sphingomonadales</taxon>
        <taxon>Sphingomonadaceae</taxon>
        <taxon>Sphingobium</taxon>
    </lineage>
</organism>